<feature type="non-terminal residue" evidence="2">
    <location>
        <position position="1"/>
    </location>
</feature>
<dbReference type="AlphaFoldDB" id="A0A382TP83"/>
<protein>
    <recommendedName>
        <fullName evidence="3">MotA/TolQ/ExbB proton channel domain-containing protein</fullName>
    </recommendedName>
</protein>
<dbReference type="EMBL" id="UINC01137786">
    <property type="protein sequence ID" value="SVD23337.1"/>
    <property type="molecule type" value="Genomic_DNA"/>
</dbReference>
<sequence>MLNQLLDEEGIVGLAIGGGNYVSLFVLLVLLLMSSLSWAIIVLKALQFRKTGLENQSFLKLFRKETSLNQVKESIGRFPRSTFAPMYSLAFEEV</sequence>
<keyword evidence="1" id="KW-0812">Transmembrane</keyword>
<evidence type="ECO:0000256" key="1">
    <source>
        <dbReference type="SAM" id="Phobius"/>
    </source>
</evidence>
<reference evidence="2" key="1">
    <citation type="submission" date="2018-05" db="EMBL/GenBank/DDBJ databases">
        <authorList>
            <person name="Lanie J.A."/>
            <person name="Ng W.-L."/>
            <person name="Kazmierczak K.M."/>
            <person name="Andrzejewski T.M."/>
            <person name="Davidsen T.M."/>
            <person name="Wayne K.J."/>
            <person name="Tettelin H."/>
            <person name="Glass J.I."/>
            <person name="Rusch D."/>
            <person name="Podicherti R."/>
            <person name="Tsui H.-C.T."/>
            <person name="Winkler M.E."/>
        </authorList>
    </citation>
    <scope>NUCLEOTIDE SEQUENCE</scope>
</reference>
<organism evidence="2">
    <name type="scientific">marine metagenome</name>
    <dbReference type="NCBI Taxonomy" id="408172"/>
    <lineage>
        <taxon>unclassified sequences</taxon>
        <taxon>metagenomes</taxon>
        <taxon>ecological metagenomes</taxon>
    </lineage>
</organism>
<name>A0A382TP83_9ZZZZ</name>
<proteinExistence type="predicted"/>
<accession>A0A382TP83</accession>
<keyword evidence="1" id="KW-0472">Membrane</keyword>
<gene>
    <name evidence="2" type="ORF">METZ01_LOCUS376191</name>
</gene>
<evidence type="ECO:0008006" key="3">
    <source>
        <dbReference type="Google" id="ProtNLM"/>
    </source>
</evidence>
<feature type="non-terminal residue" evidence="2">
    <location>
        <position position="94"/>
    </location>
</feature>
<keyword evidence="1" id="KW-1133">Transmembrane helix</keyword>
<feature type="transmembrane region" description="Helical" evidence="1">
    <location>
        <begin position="20"/>
        <end position="43"/>
    </location>
</feature>
<evidence type="ECO:0000313" key="2">
    <source>
        <dbReference type="EMBL" id="SVD23337.1"/>
    </source>
</evidence>